<gene>
    <name evidence="2" type="ORF">NEDG_01035</name>
</gene>
<reference evidence="2 3" key="1">
    <citation type="submission" date="2016-02" db="EMBL/GenBank/DDBJ databases">
        <title>Discovery of a natural microsporidian pathogen with a broad tissue tropism in Caenorhabditis elegans.</title>
        <authorList>
            <person name="Luallen R.J."/>
            <person name="Reinke A.W."/>
            <person name="Tong L."/>
            <person name="Botts M.R."/>
            <person name="Felix M.-A."/>
            <person name="Troemel E.R."/>
        </authorList>
    </citation>
    <scope>NUCLEOTIDE SEQUENCE [LARGE SCALE GENOMIC DNA]</scope>
    <source>
        <strain evidence="2 3">JUm2807</strain>
    </source>
</reference>
<proteinExistence type="predicted"/>
<accession>A0A177EAZ4</accession>
<dbReference type="Proteomes" id="UP000185944">
    <property type="component" value="Unassembled WGS sequence"/>
</dbReference>
<organism evidence="2 3">
    <name type="scientific">Nematocida displodere</name>
    <dbReference type="NCBI Taxonomy" id="1805483"/>
    <lineage>
        <taxon>Eukaryota</taxon>
        <taxon>Fungi</taxon>
        <taxon>Fungi incertae sedis</taxon>
        <taxon>Microsporidia</taxon>
        <taxon>Nematocida</taxon>
    </lineage>
</organism>
<keyword evidence="1" id="KW-0812">Transmembrane</keyword>
<dbReference type="GeneID" id="93647385"/>
<dbReference type="OrthoDB" id="2190514at2759"/>
<dbReference type="AlphaFoldDB" id="A0A177EAZ4"/>
<dbReference type="VEuPathDB" id="MicrosporidiaDB:NEDG_01035"/>
<name>A0A177EAZ4_9MICR</name>
<keyword evidence="3" id="KW-1185">Reference proteome</keyword>
<evidence type="ECO:0000313" key="2">
    <source>
        <dbReference type="EMBL" id="OAG28896.1"/>
    </source>
</evidence>
<protein>
    <submittedName>
        <fullName evidence="2">Uncharacterized protein</fullName>
    </submittedName>
</protein>
<sequence>MQDTSRQEAAVLGSQVSLKALVCAYMEQSVQLKAHVVAGLSGTVAGLIYALEEGVCAGLAGAEFIFSLLWVLLLYGVYRLIRELPAYSVVDACIFVIASNTRAVKSIVGQVDARASSGTKKGPGGCSAWLQAPGSWSLILPSISKKPISFERSYEEIMWRLVALATIQKCIEHPAAFKTSFLQGGIISLCGYWIRVLEYGVKKESRPGEVSRRVYTHYRNFLLVWVCFEQR</sequence>
<evidence type="ECO:0000256" key="1">
    <source>
        <dbReference type="SAM" id="Phobius"/>
    </source>
</evidence>
<evidence type="ECO:0000313" key="3">
    <source>
        <dbReference type="Proteomes" id="UP000185944"/>
    </source>
</evidence>
<feature type="transmembrane region" description="Helical" evidence="1">
    <location>
        <begin position="34"/>
        <end position="51"/>
    </location>
</feature>
<feature type="transmembrane region" description="Helical" evidence="1">
    <location>
        <begin position="57"/>
        <end position="78"/>
    </location>
</feature>
<comment type="caution">
    <text evidence="2">The sequence shown here is derived from an EMBL/GenBank/DDBJ whole genome shotgun (WGS) entry which is preliminary data.</text>
</comment>
<keyword evidence="1" id="KW-0472">Membrane</keyword>
<dbReference type="EMBL" id="LTDL01000042">
    <property type="protein sequence ID" value="OAG28896.1"/>
    <property type="molecule type" value="Genomic_DNA"/>
</dbReference>
<dbReference type="RefSeq" id="XP_067543641.1">
    <property type="nucleotide sequence ID" value="XM_067688453.1"/>
</dbReference>
<keyword evidence="1" id="KW-1133">Transmembrane helix</keyword>